<dbReference type="Gene3D" id="3.40.50.1820">
    <property type="entry name" value="alpha/beta hydrolase"/>
    <property type="match status" value="1"/>
</dbReference>
<proteinExistence type="predicted"/>
<name>A0A7X0JBD6_9SPHN</name>
<evidence type="ECO:0000313" key="1">
    <source>
        <dbReference type="EMBL" id="MBB6503767.1"/>
    </source>
</evidence>
<dbReference type="AlphaFoldDB" id="A0A7X0JBD6"/>
<comment type="caution">
    <text evidence="1">The sequence shown here is derived from an EMBL/GenBank/DDBJ whole genome shotgun (WGS) entry which is preliminary data.</text>
</comment>
<dbReference type="EMBL" id="JACHBT010000003">
    <property type="protein sequence ID" value="MBB6503767.1"/>
    <property type="molecule type" value="Genomic_DNA"/>
</dbReference>
<evidence type="ECO:0008006" key="3">
    <source>
        <dbReference type="Google" id="ProtNLM"/>
    </source>
</evidence>
<evidence type="ECO:0000313" key="2">
    <source>
        <dbReference type="Proteomes" id="UP000522313"/>
    </source>
</evidence>
<organism evidence="1 2">
    <name type="scientific">Sphingomonas endophytica</name>
    <dbReference type="NCBI Taxonomy" id="869719"/>
    <lineage>
        <taxon>Bacteria</taxon>
        <taxon>Pseudomonadati</taxon>
        <taxon>Pseudomonadota</taxon>
        <taxon>Alphaproteobacteria</taxon>
        <taxon>Sphingomonadales</taxon>
        <taxon>Sphingomonadaceae</taxon>
        <taxon>Sphingomonas</taxon>
    </lineage>
</organism>
<gene>
    <name evidence="1" type="ORF">F4693_000722</name>
</gene>
<dbReference type="SUPFAM" id="SSF53474">
    <property type="entry name" value="alpha/beta-Hydrolases"/>
    <property type="match status" value="1"/>
</dbReference>
<sequence length="299" mass="32728">MTFIHGIANKPPADRLQEEWLRTLANAGLDLGVEGVTTRMVYWADVMHEAPEGIEAKVEAGVSGIAPDMAGNTDAPLSPTLSEAEFIAALSAKVGGVLAAKEEGQDISNPNATLERIPLPWSVKKRFLQAYLRDVHHYLFNVENTPRVGETYRVQDIIRGRFVDALRHAPGGEPHIVVSHSMGTVIAYDCLKNVADCPTIDALITIGSPLGVDEVQDCLLPGWSRYDGYPASARNWLNFSDRLDPVCGFDARIADDFLVRGKLAVADTMVRNTGAWRHSISQYLSRPEVLSAIRQELGL</sequence>
<dbReference type="Proteomes" id="UP000522313">
    <property type="component" value="Unassembled WGS sequence"/>
</dbReference>
<dbReference type="InterPro" id="IPR029058">
    <property type="entry name" value="AB_hydrolase_fold"/>
</dbReference>
<reference evidence="1 2" key="2">
    <citation type="submission" date="2020-08" db="EMBL/GenBank/DDBJ databases">
        <authorList>
            <person name="Partida-Martinez L."/>
            <person name="Huntemann M."/>
            <person name="Clum A."/>
            <person name="Wang J."/>
            <person name="Palaniappan K."/>
            <person name="Ritter S."/>
            <person name="Chen I.-M."/>
            <person name="Stamatis D."/>
            <person name="Reddy T."/>
            <person name="O'Malley R."/>
            <person name="Daum C."/>
            <person name="Shapiro N."/>
            <person name="Ivanova N."/>
            <person name="Kyrpides N."/>
            <person name="Woyke T."/>
        </authorList>
    </citation>
    <scope>NUCLEOTIDE SEQUENCE [LARGE SCALE GENOMIC DNA]</scope>
    <source>
        <strain evidence="1 2">AS3.13</strain>
    </source>
</reference>
<protein>
    <recommendedName>
        <fullName evidence="3">Serine protease</fullName>
    </recommendedName>
</protein>
<reference evidence="1 2" key="1">
    <citation type="submission" date="2020-08" db="EMBL/GenBank/DDBJ databases">
        <title>The Agave Microbiome: Exploring the role of microbial communities in plant adaptations to desert environments.</title>
        <authorList>
            <person name="Partida-Martinez L.P."/>
        </authorList>
    </citation>
    <scope>NUCLEOTIDE SEQUENCE [LARGE SCALE GENOMIC DNA]</scope>
    <source>
        <strain evidence="1 2">AS3.13</strain>
    </source>
</reference>
<accession>A0A7X0JBD6</accession>